<evidence type="ECO:0000313" key="2">
    <source>
        <dbReference type="EMBL" id="SQI53574.1"/>
    </source>
</evidence>
<name>A0A2X4YYW9_LEDLE</name>
<dbReference type="Proteomes" id="UP000249134">
    <property type="component" value="Chromosome 1"/>
</dbReference>
<dbReference type="AlphaFoldDB" id="A0A2X4YYW9"/>
<dbReference type="RefSeq" id="WP_066135810.1">
    <property type="nucleotide sequence ID" value="NZ_CBCSGM010000001.1"/>
</dbReference>
<protein>
    <submittedName>
        <fullName evidence="2">Tfp pilus assembly protein, major pilin PilA</fullName>
    </submittedName>
</protein>
<evidence type="ECO:0000313" key="3">
    <source>
        <dbReference type="Proteomes" id="UP000249134"/>
    </source>
</evidence>
<dbReference type="EMBL" id="LS483476">
    <property type="protein sequence ID" value="SQI53574.1"/>
    <property type="molecule type" value="Genomic_DNA"/>
</dbReference>
<feature type="chain" id="PRO_5015953308" evidence="1">
    <location>
        <begin position="19"/>
        <end position="176"/>
    </location>
</feature>
<accession>A0A2X4YYW9</accession>
<feature type="signal peptide" evidence="1">
    <location>
        <begin position="1"/>
        <end position="18"/>
    </location>
</feature>
<dbReference type="PROSITE" id="PS51257">
    <property type="entry name" value="PROKAR_LIPOPROTEIN"/>
    <property type="match status" value="1"/>
</dbReference>
<sequence length="176" mass="19973">MKKILIFVLAISMVAILAACGGEDNLTVFKTEDNNFQVSASTSWKDANGTLNTEADLQIYNPRKEKYFMALLESKEDFIDFTDFSLQAYYEIVTEPFISSVDTPNQGDVKEVTINGNKALQYTLEGVVDNINIVYLVTVIETPTHYGQLMAWTLKSKWDEYSDEYTNLTDSFKEVN</sequence>
<gene>
    <name evidence="2" type="ORF">NCTC4824_00965</name>
</gene>
<dbReference type="STRING" id="1348624.GCA_001591545_00065"/>
<dbReference type="KEGG" id="blen:NCTC4824_00965"/>
<proteinExistence type="predicted"/>
<evidence type="ECO:0000256" key="1">
    <source>
        <dbReference type="SAM" id="SignalP"/>
    </source>
</evidence>
<keyword evidence="3" id="KW-1185">Reference proteome</keyword>
<reference evidence="2 3" key="1">
    <citation type="submission" date="2018-06" db="EMBL/GenBank/DDBJ databases">
        <authorList>
            <consortium name="Pathogen Informatics"/>
            <person name="Doyle S."/>
        </authorList>
    </citation>
    <scope>NUCLEOTIDE SEQUENCE [LARGE SCALE GENOMIC DNA]</scope>
    <source>
        <strain evidence="2 3">NCTC4824</strain>
    </source>
</reference>
<keyword evidence="1" id="KW-0732">Signal</keyword>
<organism evidence="2 3">
    <name type="scientific">Lederbergia lenta</name>
    <name type="common">Bacillus lentus</name>
    <dbReference type="NCBI Taxonomy" id="1467"/>
    <lineage>
        <taxon>Bacteria</taxon>
        <taxon>Bacillati</taxon>
        <taxon>Bacillota</taxon>
        <taxon>Bacilli</taxon>
        <taxon>Bacillales</taxon>
        <taxon>Bacillaceae</taxon>
        <taxon>Lederbergia</taxon>
    </lineage>
</organism>